<keyword evidence="2" id="KW-1185">Reference proteome</keyword>
<dbReference type="EMBL" id="PZQS01000002">
    <property type="protein sequence ID" value="PVD36574.1"/>
    <property type="molecule type" value="Genomic_DNA"/>
</dbReference>
<dbReference type="AlphaFoldDB" id="A0A2T7PT32"/>
<sequence>MLRYERYFKRFLHKLARVPDVHCWAAGYDLYDLEFAPSMWQVQHFTRPIRFPKFVEMELADFHPGIFKPYSQRGQHDTTPGPPVQWFLLPKHDRRFVGDCDSCSELVVRYLECLLAGASENTTTSLTSITSTTRDTTSMRLRYRDVLIVKVGYDHINLEKVLRNASIPVQDMRRITEDMVTSNRDEVWIVSTEDLQGLERKAVVIVGETQPDKYSGVFHCTSQLVFISYTGLPEPWPIVKGRRKTDTDWKYAERHFVPEKKPVSHINIYQTAKV</sequence>
<dbReference type="Proteomes" id="UP000245119">
    <property type="component" value="Linkage Group LG2"/>
</dbReference>
<proteinExistence type="predicted"/>
<gene>
    <name evidence="1" type="ORF">C0Q70_03559</name>
</gene>
<comment type="caution">
    <text evidence="1">The sequence shown here is derived from an EMBL/GenBank/DDBJ whole genome shotgun (WGS) entry which is preliminary data.</text>
</comment>
<reference evidence="1 2" key="1">
    <citation type="submission" date="2018-04" db="EMBL/GenBank/DDBJ databases">
        <title>The genome of golden apple snail Pomacea canaliculata provides insight into stress tolerance and invasive adaptation.</title>
        <authorList>
            <person name="Liu C."/>
            <person name="Liu B."/>
            <person name="Ren Y."/>
            <person name="Zhang Y."/>
            <person name="Wang H."/>
            <person name="Li S."/>
            <person name="Jiang F."/>
            <person name="Yin L."/>
            <person name="Zhang G."/>
            <person name="Qian W."/>
            <person name="Fan W."/>
        </authorList>
    </citation>
    <scope>NUCLEOTIDE SEQUENCE [LARGE SCALE GENOMIC DNA]</scope>
    <source>
        <strain evidence="1">SZHN2017</strain>
        <tissue evidence="1">Muscle</tissue>
    </source>
</reference>
<protein>
    <submittedName>
        <fullName evidence="1">Uncharacterized protein</fullName>
    </submittedName>
</protein>
<dbReference type="OrthoDB" id="6211487at2759"/>
<accession>A0A2T7PT32</accession>
<name>A0A2T7PT32_POMCA</name>
<evidence type="ECO:0000313" key="1">
    <source>
        <dbReference type="EMBL" id="PVD36574.1"/>
    </source>
</evidence>
<organism evidence="1 2">
    <name type="scientific">Pomacea canaliculata</name>
    <name type="common">Golden apple snail</name>
    <dbReference type="NCBI Taxonomy" id="400727"/>
    <lineage>
        <taxon>Eukaryota</taxon>
        <taxon>Metazoa</taxon>
        <taxon>Spiralia</taxon>
        <taxon>Lophotrochozoa</taxon>
        <taxon>Mollusca</taxon>
        <taxon>Gastropoda</taxon>
        <taxon>Caenogastropoda</taxon>
        <taxon>Architaenioglossa</taxon>
        <taxon>Ampullarioidea</taxon>
        <taxon>Ampullariidae</taxon>
        <taxon>Pomacea</taxon>
    </lineage>
</organism>
<evidence type="ECO:0000313" key="2">
    <source>
        <dbReference type="Proteomes" id="UP000245119"/>
    </source>
</evidence>